<feature type="transmembrane region" description="Helical" evidence="1">
    <location>
        <begin position="194"/>
        <end position="216"/>
    </location>
</feature>
<protein>
    <recommendedName>
        <fullName evidence="3">Glycosyltransferase RgtA/B/C/D-like domain-containing protein</fullName>
    </recommendedName>
</protein>
<keyword evidence="1" id="KW-0472">Membrane</keyword>
<evidence type="ECO:0000313" key="2">
    <source>
        <dbReference type="EMBL" id="SVA32824.1"/>
    </source>
</evidence>
<evidence type="ECO:0008006" key="3">
    <source>
        <dbReference type="Google" id="ProtNLM"/>
    </source>
</evidence>
<sequence length="323" mass="36679">MSRVFQNIWMILLCITLVSLPRFNRNQIWLKRPQADLPIHTAMVDYFRTGTVDEILLSEHSVAANWRPLFPLIASFLPFTSLTSLSILGILSLFFAAILLLQIMNQLGISDKVKWKSIYLFIFSFPAFYYTTIGYVDPGLILFITFGLYLALIGKFFFFLIIIATGVLMKEGIIVLIPFFLAHLVSIGTQRWQLIYWGLLCTGIYISITILGRYLALNAAQEHHLFWQPSIKMFIYNLTRPNSWLSIILTLGFPGGIIIKRFSSLKQISQSSKNVMPLICGILAALATYLFAFISTVADGRTIWAAYPFLIPLTGLVLDLKKE</sequence>
<feature type="transmembrane region" description="Helical" evidence="1">
    <location>
        <begin position="117"/>
        <end position="136"/>
    </location>
</feature>
<feature type="transmembrane region" description="Helical" evidence="1">
    <location>
        <begin position="85"/>
        <end position="105"/>
    </location>
</feature>
<accession>A0A381UXZ8</accession>
<feature type="transmembrane region" description="Helical" evidence="1">
    <location>
        <begin position="275"/>
        <end position="297"/>
    </location>
</feature>
<dbReference type="EMBL" id="UINC01007348">
    <property type="protein sequence ID" value="SVA32824.1"/>
    <property type="molecule type" value="Genomic_DNA"/>
</dbReference>
<keyword evidence="1" id="KW-1133">Transmembrane helix</keyword>
<reference evidence="2" key="1">
    <citation type="submission" date="2018-05" db="EMBL/GenBank/DDBJ databases">
        <authorList>
            <person name="Lanie J.A."/>
            <person name="Ng W.-L."/>
            <person name="Kazmierczak K.M."/>
            <person name="Andrzejewski T.M."/>
            <person name="Davidsen T.M."/>
            <person name="Wayne K.J."/>
            <person name="Tettelin H."/>
            <person name="Glass J.I."/>
            <person name="Rusch D."/>
            <person name="Podicherti R."/>
            <person name="Tsui H.-C.T."/>
            <person name="Winkler M.E."/>
        </authorList>
    </citation>
    <scope>NUCLEOTIDE SEQUENCE</scope>
</reference>
<feature type="transmembrane region" description="Helical" evidence="1">
    <location>
        <begin position="243"/>
        <end position="263"/>
    </location>
</feature>
<dbReference type="AlphaFoldDB" id="A0A381UXZ8"/>
<evidence type="ECO:0000256" key="1">
    <source>
        <dbReference type="SAM" id="Phobius"/>
    </source>
</evidence>
<organism evidence="2">
    <name type="scientific">marine metagenome</name>
    <dbReference type="NCBI Taxonomy" id="408172"/>
    <lineage>
        <taxon>unclassified sequences</taxon>
        <taxon>metagenomes</taxon>
        <taxon>ecological metagenomes</taxon>
    </lineage>
</organism>
<keyword evidence="1" id="KW-0812">Transmembrane</keyword>
<gene>
    <name evidence="2" type="ORF">METZ01_LOCUS85678</name>
</gene>
<proteinExistence type="predicted"/>
<name>A0A381UXZ8_9ZZZZ</name>